<feature type="coiled-coil region" evidence="2">
    <location>
        <begin position="127"/>
        <end position="190"/>
    </location>
</feature>
<dbReference type="InterPro" id="IPR003115">
    <property type="entry name" value="ParB_N"/>
</dbReference>
<dbReference type="PANTHER" id="PTHR33375:SF1">
    <property type="entry name" value="CHROMOSOME-PARTITIONING PROTEIN PARB-RELATED"/>
    <property type="match status" value="1"/>
</dbReference>
<comment type="caution">
    <text evidence="4">The sequence shown here is derived from an EMBL/GenBank/DDBJ whole genome shotgun (WGS) entry which is preliminary data.</text>
</comment>
<evidence type="ECO:0000313" key="5">
    <source>
        <dbReference type="Proteomes" id="UP001203972"/>
    </source>
</evidence>
<dbReference type="InterPro" id="IPR036086">
    <property type="entry name" value="ParB/Sulfiredoxin_sf"/>
</dbReference>
<dbReference type="Proteomes" id="UP001203972">
    <property type="component" value="Unassembled WGS sequence"/>
</dbReference>
<dbReference type="InterPro" id="IPR050336">
    <property type="entry name" value="Chromosome_partition/occlusion"/>
</dbReference>
<dbReference type="SMART" id="SM00470">
    <property type="entry name" value="ParB"/>
    <property type="match status" value="1"/>
</dbReference>
<reference evidence="4" key="1">
    <citation type="journal article" date="2022" name="Clin. Infect. Dis.">
        <title>Association between Clostridium innocuum and antibiotic-associated diarrhea in adults and children: A cross-sectional study and comparative genomics analysis.</title>
        <authorList>
            <person name="Cherny K.E."/>
            <person name="Muscat E.B."/>
            <person name="Balaji A."/>
            <person name="Mukherjee J."/>
            <person name="Ozer E.A."/>
            <person name="Angarone M.P."/>
            <person name="Hauser A.R."/>
            <person name="Sichel J.S."/>
            <person name="Amponsah E."/>
            <person name="Kociolek L.K."/>
        </authorList>
    </citation>
    <scope>NUCLEOTIDE SEQUENCE</scope>
    <source>
        <strain evidence="4">NU1-AC-029v</strain>
    </source>
</reference>
<gene>
    <name evidence="4" type="ORF">MKC95_02025</name>
</gene>
<dbReference type="PANTHER" id="PTHR33375">
    <property type="entry name" value="CHROMOSOME-PARTITIONING PROTEIN PARB-RELATED"/>
    <property type="match status" value="1"/>
</dbReference>
<dbReference type="EMBL" id="JAKTMA010000003">
    <property type="protein sequence ID" value="MCR0231547.1"/>
    <property type="molecule type" value="Genomic_DNA"/>
</dbReference>
<protein>
    <submittedName>
        <fullName evidence="4">ParB N-terminal domain-containing protein</fullName>
    </submittedName>
</protein>
<dbReference type="InterPro" id="IPR041468">
    <property type="entry name" value="HTH_ParB/Spo0J"/>
</dbReference>
<keyword evidence="2" id="KW-0175">Coiled coil</keyword>
<evidence type="ECO:0000256" key="2">
    <source>
        <dbReference type="SAM" id="Coils"/>
    </source>
</evidence>
<accession>A0AAP2UKP7</accession>
<proteinExistence type="predicted"/>
<sequence length="344" mass="40187">MAKKSILGEFMQSSAGKKLGFDNHIKNIHYAKIKRPQRNRELRRIDELAEDIREDGLENNLLVRTIEDDRYEVELIGGERRYSAILRNIEHGDRTYEYIPCKVLTMSDIDARKRLILNNMENDPLTNAEKLEAVEELKEIYKAKKEAGENIPGRIQTIIASEMGLKKSQVANYEKILNHASEEVRESIRKEELPLDAAVTLVDLDEEEQRRFLNEHDTYSKKAVESYKEAKHVQEHPIEKQLYYDEYDEIQEIDIEDVDQRKDTEGDEALESEAWDSRTDTIPVETIEDIMTDIVNSMDKLEPKLHGVEFRNEYAQYLKVSDEINTLMELLGLECEENQIKDDH</sequence>
<organism evidence="4 5">
    <name type="scientific">Clostridium innocuum</name>
    <dbReference type="NCBI Taxonomy" id="1522"/>
    <lineage>
        <taxon>Bacteria</taxon>
        <taxon>Bacillati</taxon>
        <taxon>Bacillota</taxon>
        <taxon>Clostridia</taxon>
        <taxon>Eubacteriales</taxon>
        <taxon>Clostridiaceae</taxon>
        <taxon>Clostridium</taxon>
    </lineage>
</organism>
<dbReference type="Gene3D" id="1.10.10.2830">
    <property type="match status" value="1"/>
</dbReference>
<name>A0AAP2UKP7_CLOIN</name>
<evidence type="ECO:0000313" key="4">
    <source>
        <dbReference type="EMBL" id="MCR0231547.1"/>
    </source>
</evidence>
<dbReference type="GO" id="GO:0007059">
    <property type="term" value="P:chromosome segregation"/>
    <property type="evidence" value="ECO:0007669"/>
    <property type="project" value="UniProtKB-KW"/>
</dbReference>
<evidence type="ECO:0000259" key="3">
    <source>
        <dbReference type="SMART" id="SM00470"/>
    </source>
</evidence>
<evidence type="ECO:0000256" key="1">
    <source>
        <dbReference type="ARBA" id="ARBA00022829"/>
    </source>
</evidence>
<dbReference type="Pfam" id="PF17762">
    <property type="entry name" value="HTH_ParB"/>
    <property type="match status" value="1"/>
</dbReference>
<dbReference type="RefSeq" id="WP_008819089.1">
    <property type="nucleotide sequence ID" value="NZ_AP025565.1"/>
</dbReference>
<dbReference type="Gene3D" id="3.90.1530.30">
    <property type="match status" value="1"/>
</dbReference>
<feature type="domain" description="ParB-like N-terminal" evidence="3">
    <location>
        <begin position="26"/>
        <end position="119"/>
    </location>
</feature>
<dbReference type="AlphaFoldDB" id="A0AAP2UKP7"/>
<dbReference type="SUPFAM" id="SSF110849">
    <property type="entry name" value="ParB/Sulfiredoxin"/>
    <property type="match status" value="1"/>
</dbReference>
<dbReference type="Pfam" id="PF02195">
    <property type="entry name" value="ParB_N"/>
    <property type="match status" value="1"/>
</dbReference>
<keyword evidence="1" id="KW-0159">Chromosome partition</keyword>
<dbReference type="GO" id="GO:0005694">
    <property type="term" value="C:chromosome"/>
    <property type="evidence" value="ECO:0007669"/>
    <property type="project" value="TreeGrafter"/>
</dbReference>
<dbReference type="SUPFAM" id="SSF109709">
    <property type="entry name" value="KorB DNA-binding domain-like"/>
    <property type="match status" value="1"/>
</dbReference>